<accession>A0A9W8UG46</accession>
<protein>
    <submittedName>
        <fullName evidence="1">Uncharacterized protein</fullName>
    </submittedName>
</protein>
<dbReference type="Gene3D" id="3.10.260.10">
    <property type="entry name" value="Transcription regulator HTH, APSES-type DNA-binding domain"/>
    <property type="match status" value="1"/>
</dbReference>
<dbReference type="Proteomes" id="UP001144673">
    <property type="component" value="Chromosome 3"/>
</dbReference>
<organism evidence="1 2">
    <name type="scientific">Akanthomyces muscarius</name>
    <name type="common">Entomopathogenic fungus</name>
    <name type="synonym">Lecanicillium muscarium</name>
    <dbReference type="NCBI Taxonomy" id="2231603"/>
    <lineage>
        <taxon>Eukaryota</taxon>
        <taxon>Fungi</taxon>
        <taxon>Dikarya</taxon>
        <taxon>Ascomycota</taxon>
        <taxon>Pezizomycotina</taxon>
        <taxon>Sordariomycetes</taxon>
        <taxon>Hypocreomycetidae</taxon>
        <taxon>Hypocreales</taxon>
        <taxon>Cordycipitaceae</taxon>
        <taxon>Akanthomyces</taxon>
    </lineage>
</organism>
<comment type="caution">
    <text evidence="1">The sequence shown here is derived from an EMBL/GenBank/DDBJ whole genome shotgun (WGS) entry which is preliminary data.</text>
</comment>
<dbReference type="RefSeq" id="XP_056049827.1">
    <property type="nucleotide sequence ID" value="XM_056192720.1"/>
</dbReference>
<dbReference type="GO" id="GO:0003677">
    <property type="term" value="F:DNA binding"/>
    <property type="evidence" value="ECO:0007669"/>
    <property type="project" value="InterPro"/>
</dbReference>
<proteinExistence type="predicted"/>
<dbReference type="AlphaFoldDB" id="A0A9W8UG46"/>
<dbReference type="GeneID" id="80888604"/>
<dbReference type="KEGG" id="amus:LMH87_001445"/>
<name>A0A9W8UG46_AKAMU</name>
<reference evidence="1" key="1">
    <citation type="journal article" date="2023" name="Access Microbiol">
        <title>De-novo genome assembly for Akanthomyces muscarius, a biocontrol agent of insect agricultural pests.</title>
        <authorList>
            <person name="Erdos Z."/>
            <person name="Studholme D.J."/>
            <person name="Raymond B."/>
            <person name="Sharma M."/>
        </authorList>
    </citation>
    <scope>NUCLEOTIDE SEQUENCE</scope>
    <source>
        <strain evidence="1">Ve6</strain>
    </source>
</reference>
<dbReference type="EMBL" id="JAJHUN010000010">
    <property type="protein sequence ID" value="KAJ4146886.1"/>
    <property type="molecule type" value="Genomic_DNA"/>
</dbReference>
<dbReference type="SUPFAM" id="SSF54616">
    <property type="entry name" value="DNA-binding domain of Mlu1-box binding protein MBP1"/>
    <property type="match status" value="1"/>
</dbReference>
<evidence type="ECO:0000313" key="2">
    <source>
        <dbReference type="Proteomes" id="UP001144673"/>
    </source>
</evidence>
<sequence>MLTRGLDRPGLARMVITGKSVSMQIPGHRINATEVLQAAPIPKDRRKVYMRRLKSHTTVEAVTPRKVTWVPFEDGVLLCEAVGLKEKLLPLLLYAGRSLPYTEKNYLQIRRRPATIQPVGESSRASLAIRLTWNIEFCIRQVTIFAFALCKIRT</sequence>
<keyword evidence="2" id="KW-1185">Reference proteome</keyword>
<gene>
    <name evidence="1" type="ORF">LMH87_001445</name>
</gene>
<dbReference type="InterPro" id="IPR036887">
    <property type="entry name" value="HTH_APSES_sf"/>
</dbReference>
<evidence type="ECO:0000313" key="1">
    <source>
        <dbReference type="EMBL" id="KAJ4146886.1"/>
    </source>
</evidence>